<dbReference type="GeneID" id="25907091"/>
<evidence type="ECO:0000313" key="3">
    <source>
        <dbReference type="EMBL" id="KNC81084.1"/>
    </source>
</evidence>
<dbReference type="Proteomes" id="UP000054560">
    <property type="component" value="Unassembled WGS sequence"/>
</dbReference>
<proteinExistence type="predicted"/>
<evidence type="ECO:0008006" key="5">
    <source>
        <dbReference type="Google" id="ProtNLM"/>
    </source>
</evidence>
<feature type="transmembrane region" description="Helical" evidence="2">
    <location>
        <begin position="335"/>
        <end position="354"/>
    </location>
</feature>
<evidence type="ECO:0000256" key="1">
    <source>
        <dbReference type="SAM" id="MobiDB-lite"/>
    </source>
</evidence>
<accession>A0A0L0FWT9</accession>
<gene>
    <name evidence="3" type="ORF">SARC_06587</name>
</gene>
<sequence>MGQRPYPPWPRTYSDDCTGTNDCLLPLDIALSNVQINHFDFVVETEMAMVDIGYVLQWKDSRLFGSMINTPGDVWQPQLVIDMKYIDQDGTVRELQLISRTSKAQDNTIHVSPAQCTEKELELISQGQDVGCCKDEGACLGSSAFQSFVNCPSFDDCTVQVSRVMKVVAKIPKVDYSDFPFDQHNLQVHVYVANPYKSAEDEWWSKNNPKAPAISLADYGFNIAKQATDNTYTVCNGSIARSMQNLRVGGFDVDHVCSEMTDTPLVVALNKAEADGTYASIPTYALTDGMGGVVMDVTFSRQSTYVIRYFVFPMLLIGLITCTQPMLNDNLVEQVGVRVGMAGVAILTALSCSYDVTPLSASAEQLTTVDRLSIITMAFGALVAIQSLLAYALWRNDDCNRMEPWTCWRVLCFDYFSLVLFVGGYIYFVLLFTFMATSGTLALVFGIVAGLMLLGALGGMAWGLKKWSDEMKIPPSLANYKGTAGAGGGADGKKGEGMLRPLDTANSQNGLVKSSLQSSMRPSYHDVDSVHTTGAMQEGSQDYYGSQADIPQYEQEQYDDGEYSYGDGREPTDASDIDFYSNESDHRMGYGADGSYAHNAAYA</sequence>
<organism evidence="3 4">
    <name type="scientific">Sphaeroforma arctica JP610</name>
    <dbReference type="NCBI Taxonomy" id="667725"/>
    <lineage>
        <taxon>Eukaryota</taxon>
        <taxon>Ichthyosporea</taxon>
        <taxon>Ichthyophonida</taxon>
        <taxon>Sphaeroforma</taxon>
    </lineage>
</organism>
<feature type="transmembrane region" description="Helical" evidence="2">
    <location>
        <begin position="415"/>
        <end position="435"/>
    </location>
</feature>
<dbReference type="RefSeq" id="XP_014154986.1">
    <property type="nucleotide sequence ID" value="XM_014299511.1"/>
</dbReference>
<feature type="transmembrane region" description="Helical" evidence="2">
    <location>
        <begin position="374"/>
        <end position="394"/>
    </location>
</feature>
<feature type="transmembrane region" description="Helical" evidence="2">
    <location>
        <begin position="305"/>
        <end position="323"/>
    </location>
</feature>
<name>A0A0L0FWT9_9EUKA</name>
<feature type="transmembrane region" description="Helical" evidence="2">
    <location>
        <begin position="441"/>
        <end position="464"/>
    </location>
</feature>
<dbReference type="EMBL" id="KQ242071">
    <property type="protein sequence ID" value="KNC81084.1"/>
    <property type="molecule type" value="Genomic_DNA"/>
</dbReference>
<dbReference type="AlphaFoldDB" id="A0A0L0FWT9"/>
<keyword evidence="2" id="KW-0812">Transmembrane</keyword>
<reference evidence="3 4" key="1">
    <citation type="submission" date="2011-02" db="EMBL/GenBank/DDBJ databases">
        <title>The Genome Sequence of Sphaeroforma arctica JP610.</title>
        <authorList>
            <consortium name="The Broad Institute Genome Sequencing Platform"/>
            <person name="Russ C."/>
            <person name="Cuomo C."/>
            <person name="Young S.K."/>
            <person name="Zeng Q."/>
            <person name="Gargeya S."/>
            <person name="Alvarado L."/>
            <person name="Berlin A."/>
            <person name="Chapman S.B."/>
            <person name="Chen Z."/>
            <person name="Freedman E."/>
            <person name="Gellesch M."/>
            <person name="Goldberg J."/>
            <person name="Griggs A."/>
            <person name="Gujja S."/>
            <person name="Heilman E."/>
            <person name="Heiman D."/>
            <person name="Howarth C."/>
            <person name="Mehta T."/>
            <person name="Neiman D."/>
            <person name="Pearson M."/>
            <person name="Roberts A."/>
            <person name="Saif S."/>
            <person name="Shea T."/>
            <person name="Shenoy N."/>
            <person name="Sisk P."/>
            <person name="Stolte C."/>
            <person name="Sykes S."/>
            <person name="White J."/>
            <person name="Yandava C."/>
            <person name="Burger G."/>
            <person name="Gray M.W."/>
            <person name="Holland P.W.H."/>
            <person name="King N."/>
            <person name="Lang F.B.F."/>
            <person name="Roger A.J."/>
            <person name="Ruiz-Trillo I."/>
            <person name="Haas B."/>
            <person name="Nusbaum C."/>
            <person name="Birren B."/>
        </authorList>
    </citation>
    <scope>NUCLEOTIDE SEQUENCE [LARGE SCALE GENOMIC DNA]</scope>
    <source>
        <strain evidence="3 4">JP610</strain>
    </source>
</reference>
<keyword evidence="4" id="KW-1185">Reference proteome</keyword>
<evidence type="ECO:0000256" key="2">
    <source>
        <dbReference type="SAM" id="Phobius"/>
    </source>
</evidence>
<keyword evidence="2" id="KW-0472">Membrane</keyword>
<keyword evidence="2" id="KW-1133">Transmembrane helix</keyword>
<feature type="region of interest" description="Disordered" evidence="1">
    <location>
        <begin position="560"/>
        <end position="581"/>
    </location>
</feature>
<evidence type="ECO:0000313" key="4">
    <source>
        <dbReference type="Proteomes" id="UP000054560"/>
    </source>
</evidence>
<protein>
    <recommendedName>
        <fullName evidence="5">Neurotransmitter-gated ion-channel ligand-binding domain-containing protein</fullName>
    </recommendedName>
</protein>